<dbReference type="Pfam" id="PF13561">
    <property type="entry name" value="adh_short_C2"/>
    <property type="match status" value="1"/>
</dbReference>
<dbReference type="InterPro" id="IPR002347">
    <property type="entry name" value="SDR_fam"/>
</dbReference>
<dbReference type="PANTHER" id="PTHR42760:SF115">
    <property type="entry name" value="3-OXOACYL-[ACYL-CARRIER-PROTEIN] REDUCTASE FABG"/>
    <property type="match status" value="1"/>
</dbReference>
<proteinExistence type="inferred from homology"/>
<organism evidence="3 4">
    <name type="scientific">Kitasatospora misakiensis</name>
    <dbReference type="NCBI Taxonomy" id="67330"/>
    <lineage>
        <taxon>Bacteria</taxon>
        <taxon>Bacillati</taxon>
        <taxon>Actinomycetota</taxon>
        <taxon>Actinomycetes</taxon>
        <taxon>Kitasatosporales</taxon>
        <taxon>Streptomycetaceae</taxon>
        <taxon>Kitasatospora</taxon>
    </lineage>
</organism>
<dbReference type="EMBL" id="JBHSOF010000034">
    <property type="protein sequence ID" value="MFC5666016.1"/>
    <property type="molecule type" value="Genomic_DNA"/>
</dbReference>
<name>A0ABW0XC44_9ACTN</name>
<dbReference type="Proteomes" id="UP001595975">
    <property type="component" value="Unassembled WGS sequence"/>
</dbReference>
<comment type="caution">
    <text evidence="3">The sequence shown here is derived from an EMBL/GenBank/DDBJ whole genome shotgun (WGS) entry which is preliminary data.</text>
</comment>
<accession>A0ABW0XC44</accession>
<gene>
    <name evidence="3" type="ORF">ACFP3U_23935</name>
</gene>
<dbReference type="PRINTS" id="PR00080">
    <property type="entry name" value="SDRFAMILY"/>
</dbReference>
<dbReference type="EC" id="1.1.1.100" evidence="3"/>
<keyword evidence="2 3" id="KW-0560">Oxidoreductase</keyword>
<dbReference type="SUPFAM" id="SSF51735">
    <property type="entry name" value="NAD(P)-binding Rossmann-fold domains"/>
    <property type="match status" value="1"/>
</dbReference>
<reference evidence="4" key="1">
    <citation type="journal article" date="2019" name="Int. J. Syst. Evol. Microbiol.">
        <title>The Global Catalogue of Microorganisms (GCM) 10K type strain sequencing project: providing services to taxonomists for standard genome sequencing and annotation.</title>
        <authorList>
            <consortium name="The Broad Institute Genomics Platform"/>
            <consortium name="The Broad Institute Genome Sequencing Center for Infectious Disease"/>
            <person name="Wu L."/>
            <person name="Ma J."/>
        </authorList>
    </citation>
    <scope>NUCLEOTIDE SEQUENCE [LARGE SCALE GENOMIC DNA]</scope>
    <source>
        <strain evidence="4">CGMCC 4.1437</strain>
    </source>
</reference>
<keyword evidence="4" id="KW-1185">Reference proteome</keyword>
<dbReference type="InterPro" id="IPR036291">
    <property type="entry name" value="NAD(P)-bd_dom_sf"/>
</dbReference>
<dbReference type="NCBIfam" id="NF005559">
    <property type="entry name" value="PRK07231.1"/>
    <property type="match status" value="1"/>
</dbReference>
<comment type="similarity">
    <text evidence="1">Belongs to the short-chain dehydrogenases/reductases (SDR) family.</text>
</comment>
<evidence type="ECO:0000256" key="1">
    <source>
        <dbReference type="ARBA" id="ARBA00006484"/>
    </source>
</evidence>
<sequence>MTQRLDGRVAVITGAGSGIGLATARRFAAEGAKVVCVDLDAETGAKAANEVGGLFLQADVTDEEAVRDLFQRTVDEYGRLDIAFNNAGISPPDDDSILTTGLDAWKRVQEVNLTSVYLCCKYAIPHMQRQGKGSIINTASFVAVMGAATSQISYSASKGGVLAMSRELGVQFAREGIRVNALCPGPVNTPLLQELFAKDPERAARRLVHIPLGRFAEPEEIAAAVAFLASDDSSFMTANTFLVDGGISGAYVTPQ</sequence>
<dbReference type="PANTHER" id="PTHR42760">
    <property type="entry name" value="SHORT-CHAIN DEHYDROGENASES/REDUCTASES FAMILY MEMBER"/>
    <property type="match status" value="1"/>
</dbReference>
<evidence type="ECO:0000256" key="2">
    <source>
        <dbReference type="ARBA" id="ARBA00023002"/>
    </source>
</evidence>
<dbReference type="GO" id="GO:0004316">
    <property type="term" value="F:3-oxoacyl-[acyl-carrier-protein] reductase (NADPH) activity"/>
    <property type="evidence" value="ECO:0007669"/>
    <property type="project" value="UniProtKB-EC"/>
</dbReference>
<evidence type="ECO:0000313" key="4">
    <source>
        <dbReference type="Proteomes" id="UP001595975"/>
    </source>
</evidence>
<dbReference type="CDD" id="cd05233">
    <property type="entry name" value="SDR_c"/>
    <property type="match status" value="1"/>
</dbReference>
<dbReference type="Gene3D" id="3.40.50.720">
    <property type="entry name" value="NAD(P)-binding Rossmann-like Domain"/>
    <property type="match status" value="1"/>
</dbReference>
<evidence type="ECO:0000313" key="3">
    <source>
        <dbReference type="EMBL" id="MFC5666016.1"/>
    </source>
</evidence>
<protein>
    <submittedName>
        <fullName evidence="3">3-oxoacyl-ACP reductase</fullName>
        <ecNumber evidence="3">1.1.1.100</ecNumber>
    </submittedName>
</protein>
<dbReference type="RefSeq" id="WP_380227688.1">
    <property type="nucleotide sequence ID" value="NZ_JBHSOF010000034.1"/>
</dbReference>
<dbReference type="PRINTS" id="PR00081">
    <property type="entry name" value="GDHRDH"/>
</dbReference>
<dbReference type="NCBIfam" id="NF004713">
    <property type="entry name" value="PRK06057.1"/>
    <property type="match status" value="1"/>
</dbReference>